<keyword evidence="3 6" id="KW-0812">Transmembrane</keyword>
<comment type="subcellular location">
    <subcellularLocation>
        <location evidence="1">Cell membrane</location>
        <topology evidence="1">Multi-pass membrane protein</topology>
    </subcellularLocation>
</comment>
<dbReference type="AlphaFoldDB" id="A0A212JE22"/>
<name>A0A212JE22_9FIRM</name>
<reference evidence="8" key="1">
    <citation type="submission" date="2016-04" db="EMBL/GenBank/DDBJ databases">
        <authorList>
            <person name="Evans L.H."/>
            <person name="Alamgir A."/>
            <person name="Owens N."/>
            <person name="Weber N.D."/>
            <person name="Virtaneva K."/>
            <person name="Barbian K."/>
            <person name="Babar A."/>
            <person name="Rosenke K."/>
        </authorList>
    </citation>
    <scope>NUCLEOTIDE SEQUENCE</scope>
    <source>
        <strain evidence="8">86</strain>
    </source>
</reference>
<dbReference type="InterPro" id="IPR018076">
    <property type="entry name" value="T2SS_GspF_dom"/>
</dbReference>
<dbReference type="PANTHER" id="PTHR35007">
    <property type="entry name" value="INTEGRAL MEMBRANE PROTEIN-RELATED"/>
    <property type="match status" value="1"/>
</dbReference>
<feature type="transmembrane region" description="Helical" evidence="6">
    <location>
        <begin position="132"/>
        <end position="150"/>
    </location>
</feature>
<feature type="transmembrane region" description="Helical" evidence="6">
    <location>
        <begin position="277"/>
        <end position="299"/>
    </location>
</feature>
<evidence type="ECO:0000256" key="3">
    <source>
        <dbReference type="ARBA" id="ARBA00022692"/>
    </source>
</evidence>
<dbReference type="EMBL" id="FLUN01000001">
    <property type="protein sequence ID" value="SBV97668.1"/>
    <property type="molecule type" value="Genomic_DNA"/>
</dbReference>
<dbReference type="GO" id="GO:0005886">
    <property type="term" value="C:plasma membrane"/>
    <property type="evidence" value="ECO:0007669"/>
    <property type="project" value="UniProtKB-SubCell"/>
</dbReference>
<dbReference type="Pfam" id="PF00482">
    <property type="entry name" value="T2SSF"/>
    <property type="match status" value="1"/>
</dbReference>
<feature type="domain" description="Type II secretion system protein GspF" evidence="7">
    <location>
        <begin position="170"/>
        <end position="294"/>
    </location>
</feature>
<evidence type="ECO:0000256" key="6">
    <source>
        <dbReference type="SAM" id="Phobius"/>
    </source>
</evidence>
<keyword evidence="5 6" id="KW-0472">Membrane</keyword>
<evidence type="ECO:0000256" key="1">
    <source>
        <dbReference type="ARBA" id="ARBA00004651"/>
    </source>
</evidence>
<gene>
    <name evidence="8" type="ORF">KL86CLO1_10941</name>
</gene>
<evidence type="ECO:0000313" key="8">
    <source>
        <dbReference type="EMBL" id="SBV97668.1"/>
    </source>
</evidence>
<feature type="transmembrane region" description="Helical" evidence="6">
    <location>
        <begin position="108"/>
        <end position="126"/>
    </location>
</feature>
<accession>A0A212JE22</accession>
<evidence type="ECO:0000256" key="5">
    <source>
        <dbReference type="ARBA" id="ARBA00023136"/>
    </source>
</evidence>
<dbReference type="PANTHER" id="PTHR35007:SF2">
    <property type="entry name" value="PILUS ASSEMBLE PROTEIN"/>
    <property type="match status" value="1"/>
</dbReference>
<evidence type="ECO:0000256" key="4">
    <source>
        <dbReference type="ARBA" id="ARBA00022989"/>
    </source>
</evidence>
<sequence length="305" mass="34222">MRVLVLCAMVTAFFLFSALLYPLGKHMERKTKRLRDLFPPAKEFINEELHEPFSQRFVKPLFKKLLAAFSLFSLLRPGENKRLEKLQRQLRMAGFSLSAQDYTVAKSLAQLAMVAIAVFLSIRLPIDGQNRLMVAALGLLLAVLAPNYLLKSKVTSRQKTILNELPSVMDLLVVSMEAGLGMDAAISQLYEKRKTPLMQELIVPIRNVQMGLSRRDALKEMGEASGIAELRTMASSLIQAEQLGVSIKSVLISQADQLRTAHKQRVEAKAMKAPVKMMIPTVAFIFPVMFIILLAPAIMRFMETF</sequence>
<evidence type="ECO:0000259" key="7">
    <source>
        <dbReference type="Pfam" id="PF00482"/>
    </source>
</evidence>
<proteinExistence type="predicted"/>
<keyword evidence="2" id="KW-1003">Cell membrane</keyword>
<organism evidence="8">
    <name type="scientific">uncultured Eubacteriales bacterium</name>
    <dbReference type="NCBI Taxonomy" id="172733"/>
    <lineage>
        <taxon>Bacteria</taxon>
        <taxon>Bacillati</taxon>
        <taxon>Bacillota</taxon>
        <taxon>Clostridia</taxon>
        <taxon>Eubacteriales</taxon>
        <taxon>environmental samples</taxon>
    </lineage>
</organism>
<protein>
    <submittedName>
        <fullName evidence="8">Putative Type II secretion system F domain protein</fullName>
    </submittedName>
</protein>
<evidence type="ECO:0000256" key="2">
    <source>
        <dbReference type="ARBA" id="ARBA00022475"/>
    </source>
</evidence>
<keyword evidence="4 6" id="KW-1133">Transmembrane helix</keyword>